<accession>A0A016WC55</accession>
<evidence type="ECO:0000313" key="3">
    <source>
        <dbReference type="Proteomes" id="UP000024635"/>
    </source>
</evidence>
<dbReference type="STRING" id="53326.A0A016WC55"/>
<comment type="caution">
    <text evidence="2">The sequence shown here is derived from an EMBL/GenBank/DDBJ whole genome shotgun (WGS) entry which is preliminary data.</text>
</comment>
<dbReference type="InterPro" id="IPR052566">
    <property type="entry name" value="Non-lysos_glucosylceramidase"/>
</dbReference>
<dbReference type="InterPro" id="IPR024462">
    <property type="entry name" value="GH116_N"/>
</dbReference>
<dbReference type="OrthoDB" id="10063729at2759"/>
<dbReference type="EMBL" id="JARK01000485">
    <property type="protein sequence ID" value="EYC36548.1"/>
    <property type="molecule type" value="Genomic_DNA"/>
</dbReference>
<dbReference type="Proteomes" id="UP000024635">
    <property type="component" value="Unassembled WGS sequence"/>
</dbReference>
<gene>
    <name evidence="2" type="primary">Acey_s0885.g2858</name>
    <name evidence="2" type="ORF">Y032_0885g2858</name>
</gene>
<evidence type="ECO:0000259" key="1">
    <source>
        <dbReference type="Pfam" id="PF12215"/>
    </source>
</evidence>
<dbReference type="PANTHER" id="PTHR12654:SF0">
    <property type="entry name" value="NON-LYSOSOMAL GLUCOSYLCERAMIDASE"/>
    <property type="match status" value="1"/>
</dbReference>
<reference evidence="3" key="1">
    <citation type="journal article" date="2015" name="Nat. Genet.">
        <title>The genome and transcriptome of the zoonotic hookworm Ancylostoma ceylanicum identify infection-specific gene families.</title>
        <authorList>
            <person name="Schwarz E.M."/>
            <person name="Hu Y."/>
            <person name="Antoshechkin I."/>
            <person name="Miller M.M."/>
            <person name="Sternberg P.W."/>
            <person name="Aroian R.V."/>
        </authorList>
    </citation>
    <scope>NUCLEOTIDE SEQUENCE</scope>
    <source>
        <strain evidence="3">HY135</strain>
    </source>
</reference>
<dbReference type="AlphaFoldDB" id="A0A016WC55"/>
<dbReference type="GO" id="GO:0008422">
    <property type="term" value="F:beta-glucosidase activity"/>
    <property type="evidence" value="ECO:0007669"/>
    <property type="project" value="TreeGrafter"/>
</dbReference>
<dbReference type="PANTHER" id="PTHR12654">
    <property type="entry name" value="BILE ACID BETA-GLUCOSIDASE-RELATED"/>
    <property type="match status" value="1"/>
</dbReference>
<name>A0A016WC55_9BILA</name>
<feature type="domain" description="Glycosyl-hydrolase family 116 N-terminal" evidence="1">
    <location>
        <begin position="75"/>
        <end position="236"/>
    </location>
</feature>
<proteinExistence type="predicted"/>
<organism evidence="2 3">
    <name type="scientific">Ancylostoma ceylanicum</name>
    <dbReference type="NCBI Taxonomy" id="53326"/>
    <lineage>
        <taxon>Eukaryota</taxon>
        <taxon>Metazoa</taxon>
        <taxon>Ecdysozoa</taxon>
        <taxon>Nematoda</taxon>
        <taxon>Chromadorea</taxon>
        <taxon>Rhabditida</taxon>
        <taxon>Rhabditina</taxon>
        <taxon>Rhabditomorpha</taxon>
        <taxon>Strongyloidea</taxon>
        <taxon>Ancylostomatidae</taxon>
        <taxon>Ancylostomatinae</taxon>
        <taxon>Ancylostoma</taxon>
    </lineage>
</organism>
<evidence type="ECO:0000313" key="2">
    <source>
        <dbReference type="EMBL" id="EYC36548.1"/>
    </source>
</evidence>
<protein>
    <recommendedName>
        <fullName evidence="1">Glycosyl-hydrolase family 116 N-terminal domain-containing protein</fullName>
    </recommendedName>
</protein>
<sequence>MLDASVLDGVGWKVRGDFVPPESHERRAFFPRFRLMIEMVPMFLRCLIFTVKQWLQGKGVFINVLSQMKHNPFTGVPLGGLGCGSIGTDFRGAFNKFSLIPGVKEQWQGNIKANQFILTVHTAGSSELLFQSLLTTADFKDSTLTNWTSCIRSENTRYRGLFPRAWREIQIPEVGLTLICEQVSPVIPQNYEDSSYPVCNFHWTVINTSGNDYVISLTFTFRNGTGNKKWEREGECR</sequence>
<keyword evidence="3" id="KW-1185">Reference proteome</keyword>
<dbReference type="Pfam" id="PF12215">
    <property type="entry name" value="Glyco_hydr_116N"/>
    <property type="match status" value="1"/>
</dbReference>